<keyword evidence="4" id="KW-1185">Reference proteome</keyword>
<dbReference type="RefSeq" id="WP_121283501.1">
    <property type="nucleotide sequence ID" value="NZ_RCCK01000011.1"/>
</dbReference>
<gene>
    <name evidence="1" type="ORF">BCL90_1665</name>
    <name evidence="2" type="ORF">E3V97_08660</name>
</gene>
<reference evidence="1 3" key="1">
    <citation type="submission" date="2018-10" db="EMBL/GenBank/DDBJ databases">
        <title>Genomic Encyclopedia of Archaeal and Bacterial Type Strains, Phase II (KMG-II): from individual species to whole genera.</title>
        <authorList>
            <person name="Goeker M."/>
        </authorList>
    </citation>
    <scope>NUCLEOTIDE SEQUENCE [LARGE SCALE GENOMIC DNA]</scope>
    <source>
        <strain evidence="1 3">DSM 19624</strain>
    </source>
</reference>
<evidence type="ECO:0000313" key="4">
    <source>
        <dbReference type="Proteomes" id="UP000297429"/>
    </source>
</evidence>
<dbReference type="EMBL" id="RCCK01000011">
    <property type="protein sequence ID" value="RLJ76622.1"/>
    <property type="molecule type" value="Genomic_DNA"/>
</dbReference>
<evidence type="ECO:0000313" key="2">
    <source>
        <dbReference type="EMBL" id="TFB34098.1"/>
    </source>
</evidence>
<dbReference type="Proteomes" id="UP000297429">
    <property type="component" value="Unassembled WGS sequence"/>
</dbReference>
<dbReference type="OrthoDB" id="765331at2"/>
<evidence type="ECO:0000313" key="1">
    <source>
        <dbReference type="EMBL" id="RLJ76622.1"/>
    </source>
</evidence>
<dbReference type="EMBL" id="SOPX01000001">
    <property type="protein sequence ID" value="TFB34098.1"/>
    <property type="molecule type" value="Genomic_DNA"/>
</dbReference>
<dbReference type="AlphaFoldDB" id="A0A497Y1J3"/>
<reference evidence="2 4" key="2">
    <citation type="submission" date="2019-03" db="EMBL/GenBank/DDBJ databases">
        <authorList>
            <person name="He R.-H."/>
        </authorList>
    </citation>
    <scope>NUCLEOTIDE SEQUENCE [LARGE SCALE GENOMIC DNA]</scope>
    <source>
        <strain evidence="2 4">DSM 19624</strain>
    </source>
</reference>
<organism evidence="1 3">
    <name type="scientific">Pedobacter alluvionis</name>
    <dbReference type="NCBI Taxonomy" id="475253"/>
    <lineage>
        <taxon>Bacteria</taxon>
        <taxon>Pseudomonadati</taxon>
        <taxon>Bacteroidota</taxon>
        <taxon>Sphingobacteriia</taxon>
        <taxon>Sphingobacteriales</taxon>
        <taxon>Sphingobacteriaceae</taxon>
        <taxon>Pedobacter</taxon>
    </lineage>
</organism>
<sequence length="169" mass="18942">MSVMSLQLGIQFQLLKTKLVAVYEKTGEKSAFLLAPMDIKDVKSVSLKEMMDDFKAAFINDDNAKQIEDSLTAISNESKEGSKFNLENLTFTLKTAYIYKNGDDTEYAFAVEVDCGSAIPDLGFVKIEKLSFKIWNTKKNVILQQLNLDTIESLVKKLDAPEKKIAEAK</sequence>
<protein>
    <submittedName>
        <fullName evidence="1">Uncharacterized protein</fullName>
    </submittedName>
</protein>
<dbReference type="Proteomes" id="UP000273898">
    <property type="component" value="Unassembled WGS sequence"/>
</dbReference>
<comment type="caution">
    <text evidence="1">The sequence shown here is derived from an EMBL/GenBank/DDBJ whole genome shotgun (WGS) entry which is preliminary data.</text>
</comment>
<accession>A0A497Y1J3</accession>
<proteinExistence type="predicted"/>
<name>A0A497Y1J3_9SPHI</name>
<evidence type="ECO:0000313" key="3">
    <source>
        <dbReference type="Proteomes" id="UP000273898"/>
    </source>
</evidence>